<dbReference type="EMBL" id="QGMK01000251">
    <property type="protein sequence ID" value="TVY82959.1"/>
    <property type="molecule type" value="Genomic_DNA"/>
</dbReference>
<feature type="non-terminal residue" evidence="2">
    <location>
        <position position="482"/>
    </location>
</feature>
<sequence>MSHKSTQILTHPILGQLRGRVSSNNQTTQFRNLKYAKIPGRWQDPVLFSQKHKTTFDATKFGPSCPQHPAGFEFDLSLVGDVTLEREKEVREVDEFECLNLVVTTPSGVNPGGRLPVMVCVHGGGFSVGNLSKLVQTSIDIKRPVIAVSINHRLGPFGFLASDELGISGNYGLKDQTCSFAWIQQHIHAFGGDPNNITAFGESAGAICIANLLHTSPPFPLFQRAIIMSGDATVRRPRDMAWQNNHYLSISKHLNLTHLSPAANKEHFLNIPANEFVEALPIFSHWSPNIDGEFLKEGAAIGMLRDESDRRDKPDWCKQILVGDCEHDGSILEARLMHHPKALERLHTSIALSLTDAESEKVLYAYNLYGEPDAKRLYKGLMELGSELRFFLPGVEMRKGWGRKGFRYHFHQPNPVSGKWKGYASHELDLAYLLGDYNAFLPKGDCRLAKEMAGFWVGFAYGEGLSGGVRMRCWLLGLGMRL</sequence>
<proteinExistence type="predicted"/>
<dbReference type="PANTHER" id="PTHR11559">
    <property type="entry name" value="CARBOXYLESTERASE"/>
    <property type="match status" value="1"/>
</dbReference>
<gene>
    <name evidence="2" type="primary">LIP3_1</name>
    <name evidence="2" type="ORF">LSUE1_G000512</name>
</gene>
<dbReference type="InterPro" id="IPR002018">
    <property type="entry name" value="CarbesteraseB"/>
</dbReference>
<dbReference type="Pfam" id="PF00135">
    <property type="entry name" value="COesterase"/>
    <property type="match status" value="1"/>
</dbReference>
<dbReference type="AlphaFoldDB" id="A0A8T9CAZ8"/>
<feature type="domain" description="Carboxylesterase type B" evidence="1">
    <location>
        <begin position="12"/>
        <end position="461"/>
    </location>
</feature>
<keyword evidence="3" id="KW-1185">Reference proteome</keyword>
<reference evidence="2 3" key="1">
    <citation type="submission" date="2018-05" db="EMBL/GenBank/DDBJ databases">
        <title>Genome sequencing and assembly of the regulated plant pathogen Lachnellula willkommii and related sister species for the development of diagnostic species identification markers.</title>
        <authorList>
            <person name="Giroux E."/>
            <person name="Bilodeau G."/>
        </authorList>
    </citation>
    <scope>NUCLEOTIDE SEQUENCE [LARGE SCALE GENOMIC DNA]</scope>
    <source>
        <strain evidence="2 3">CBS 268.59</strain>
    </source>
</reference>
<protein>
    <submittedName>
        <fullName evidence="2">Lipase</fullName>
    </submittedName>
</protein>
<evidence type="ECO:0000313" key="3">
    <source>
        <dbReference type="Proteomes" id="UP000469558"/>
    </source>
</evidence>
<evidence type="ECO:0000313" key="2">
    <source>
        <dbReference type="EMBL" id="TVY82959.1"/>
    </source>
</evidence>
<evidence type="ECO:0000259" key="1">
    <source>
        <dbReference type="Pfam" id="PF00135"/>
    </source>
</evidence>
<accession>A0A8T9CAZ8</accession>
<dbReference type="Gene3D" id="3.40.50.1820">
    <property type="entry name" value="alpha/beta hydrolase"/>
    <property type="match status" value="1"/>
</dbReference>
<comment type="caution">
    <text evidence="2">The sequence shown here is derived from an EMBL/GenBank/DDBJ whole genome shotgun (WGS) entry which is preliminary data.</text>
</comment>
<name>A0A8T9CAZ8_9HELO</name>
<dbReference type="InterPro" id="IPR029058">
    <property type="entry name" value="AB_hydrolase_fold"/>
</dbReference>
<dbReference type="InterPro" id="IPR050309">
    <property type="entry name" value="Type-B_Carboxylest/Lipase"/>
</dbReference>
<dbReference type="SUPFAM" id="SSF53474">
    <property type="entry name" value="alpha/beta-Hydrolases"/>
    <property type="match status" value="1"/>
</dbReference>
<organism evidence="2 3">
    <name type="scientific">Lachnellula suecica</name>
    <dbReference type="NCBI Taxonomy" id="602035"/>
    <lineage>
        <taxon>Eukaryota</taxon>
        <taxon>Fungi</taxon>
        <taxon>Dikarya</taxon>
        <taxon>Ascomycota</taxon>
        <taxon>Pezizomycotina</taxon>
        <taxon>Leotiomycetes</taxon>
        <taxon>Helotiales</taxon>
        <taxon>Lachnaceae</taxon>
        <taxon>Lachnellula</taxon>
    </lineage>
</organism>
<dbReference type="OrthoDB" id="3200163at2759"/>
<dbReference type="Proteomes" id="UP000469558">
    <property type="component" value="Unassembled WGS sequence"/>
</dbReference>